<organism evidence="1">
    <name type="scientific">Anguilla anguilla</name>
    <name type="common">European freshwater eel</name>
    <name type="synonym">Muraena anguilla</name>
    <dbReference type="NCBI Taxonomy" id="7936"/>
    <lineage>
        <taxon>Eukaryota</taxon>
        <taxon>Metazoa</taxon>
        <taxon>Chordata</taxon>
        <taxon>Craniata</taxon>
        <taxon>Vertebrata</taxon>
        <taxon>Euteleostomi</taxon>
        <taxon>Actinopterygii</taxon>
        <taxon>Neopterygii</taxon>
        <taxon>Teleostei</taxon>
        <taxon>Anguilliformes</taxon>
        <taxon>Anguillidae</taxon>
        <taxon>Anguilla</taxon>
    </lineage>
</organism>
<name>A0A0E9TBG1_ANGAN</name>
<sequence>MSNTQAKWSAHVMLISANVFLKLTGHILVCL</sequence>
<dbReference type="EMBL" id="GBXM01058514">
    <property type="protein sequence ID" value="JAH50063.1"/>
    <property type="molecule type" value="Transcribed_RNA"/>
</dbReference>
<accession>A0A0E9TBG1</accession>
<proteinExistence type="predicted"/>
<reference evidence="1" key="2">
    <citation type="journal article" date="2015" name="Fish Shellfish Immunol.">
        <title>Early steps in the European eel (Anguilla anguilla)-Vibrio vulnificus interaction in the gills: Role of the RtxA13 toxin.</title>
        <authorList>
            <person name="Callol A."/>
            <person name="Pajuelo D."/>
            <person name="Ebbesson L."/>
            <person name="Teles M."/>
            <person name="MacKenzie S."/>
            <person name="Amaro C."/>
        </authorList>
    </citation>
    <scope>NUCLEOTIDE SEQUENCE</scope>
</reference>
<protein>
    <submittedName>
        <fullName evidence="1">Uncharacterized protein</fullName>
    </submittedName>
</protein>
<dbReference type="AlphaFoldDB" id="A0A0E9TBG1"/>
<evidence type="ECO:0000313" key="1">
    <source>
        <dbReference type="EMBL" id="JAH50063.1"/>
    </source>
</evidence>
<reference evidence="1" key="1">
    <citation type="submission" date="2014-11" db="EMBL/GenBank/DDBJ databases">
        <authorList>
            <person name="Amaro Gonzalez C."/>
        </authorList>
    </citation>
    <scope>NUCLEOTIDE SEQUENCE</scope>
</reference>